<dbReference type="GO" id="GO:0016791">
    <property type="term" value="F:phosphatase activity"/>
    <property type="evidence" value="ECO:0007669"/>
    <property type="project" value="TreeGrafter"/>
</dbReference>
<dbReference type="OrthoDB" id="3400930at2"/>
<protein>
    <submittedName>
        <fullName evidence="1">HAD-IIA family hydrolase</fullName>
    </submittedName>
</protein>
<dbReference type="Proteomes" id="UP000280444">
    <property type="component" value="Unassembled WGS sequence"/>
</dbReference>
<dbReference type="AlphaFoldDB" id="A0A3P1SHX2"/>
<keyword evidence="1" id="KW-0378">Hydrolase</keyword>
<dbReference type="Pfam" id="PF13344">
    <property type="entry name" value="Hydrolase_6"/>
    <property type="match status" value="1"/>
</dbReference>
<dbReference type="PANTHER" id="PTHR19288">
    <property type="entry name" value="4-NITROPHENYLPHOSPHATASE-RELATED"/>
    <property type="match status" value="1"/>
</dbReference>
<dbReference type="SUPFAM" id="SSF56784">
    <property type="entry name" value="HAD-like"/>
    <property type="match status" value="1"/>
</dbReference>
<dbReference type="InterPro" id="IPR036412">
    <property type="entry name" value="HAD-like_sf"/>
</dbReference>
<dbReference type="GO" id="GO:0005737">
    <property type="term" value="C:cytoplasm"/>
    <property type="evidence" value="ECO:0007669"/>
    <property type="project" value="TreeGrafter"/>
</dbReference>
<evidence type="ECO:0000313" key="2">
    <source>
        <dbReference type="Proteomes" id="UP000280444"/>
    </source>
</evidence>
<evidence type="ECO:0000313" key="1">
    <source>
        <dbReference type="EMBL" id="RRC96529.1"/>
    </source>
</evidence>
<proteinExistence type="predicted"/>
<accession>A0A3P1SHX2</accession>
<name>A0A3P1SHX2_9ACTO</name>
<sequence length="609" mass="64574">MAGQLIDLDPEQAYAHAQAAAKRAGRVDVVREAAALTAYASGRYEEALREVRAVRRMRGDNSLRAVEADAERGMGRPEKAIQIIDETETKGMELSEQVELVLVSSGARADIGQNEVGLLIVDEALAALPEDTDPALVMRLMSVKADRLRELGRDEEADTVEADMPTIVEDPEIVDLSLYADADVDKKTSPLRGTEEALCATYDVALLDLDGTAYQGKEPIEHAAQATNEAQDAGMLVAYVTNNAMRTPAAIAEHLKELGFDAAPEAVMTSSMDVTALMAEEIEEGSTVLVIGAQGLREPIEAAGYVVVESADDAPAAVVQGLDKSLNWATLSEAAFAIQRGAKFFATNLDSTLPVERGFALGNGALVRAVQHATGVRPIAAGKPEAGIYHRGAALVGGTNPLAVGDRLNTDIAGAVTAGIPSLHVLTGVSSARDVICAQRGQRPTYLALDMRGLNESHPRPKHHRDGTWTCGVSQVAKVLRDGTLTVDGVALTSDVTVTLDTYRALAAAAWEYAMEQRADVICPEITVVENDDPAGLVVAPEEPEHVEAPLDTDAEEADGFDDADMELGAHADGLDDAPEETVTFLPGEEELEELLGDISDMDDIVGDN</sequence>
<gene>
    <name evidence="1" type="ORF">EII11_00040</name>
</gene>
<dbReference type="Gene3D" id="3.40.50.1000">
    <property type="entry name" value="HAD superfamily/HAD-like"/>
    <property type="match status" value="2"/>
</dbReference>
<dbReference type="PANTHER" id="PTHR19288:SF95">
    <property type="entry name" value="D-GLYCEROL 3-PHOSPHATE PHOSPHATASE"/>
    <property type="match status" value="1"/>
</dbReference>
<dbReference type="InterPro" id="IPR006357">
    <property type="entry name" value="HAD-SF_hydro_IIA"/>
</dbReference>
<dbReference type="Pfam" id="PF13242">
    <property type="entry name" value="Hydrolase_like"/>
    <property type="match status" value="1"/>
</dbReference>
<keyword evidence="2" id="KW-1185">Reference proteome</keyword>
<dbReference type="InterPro" id="IPR023214">
    <property type="entry name" value="HAD_sf"/>
</dbReference>
<dbReference type="EMBL" id="RQZF01000001">
    <property type="protein sequence ID" value="RRC96529.1"/>
    <property type="molecule type" value="Genomic_DNA"/>
</dbReference>
<comment type="caution">
    <text evidence="1">The sequence shown here is derived from an EMBL/GenBank/DDBJ whole genome shotgun (WGS) entry which is preliminary data.</text>
</comment>
<dbReference type="NCBIfam" id="TIGR01460">
    <property type="entry name" value="HAD-SF-IIA"/>
    <property type="match status" value="1"/>
</dbReference>
<organism evidence="1 2">
    <name type="scientific">Schaalia canis</name>
    <dbReference type="NCBI Taxonomy" id="100469"/>
    <lineage>
        <taxon>Bacteria</taxon>
        <taxon>Bacillati</taxon>
        <taxon>Actinomycetota</taxon>
        <taxon>Actinomycetes</taxon>
        <taxon>Actinomycetales</taxon>
        <taxon>Actinomycetaceae</taxon>
        <taxon>Schaalia</taxon>
    </lineage>
</organism>
<reference evidence="1 2" key="1">
    <citation type="submission" date="2018-11" db="EMBL/GenBank/DDBJ databases">
        <title>Genomes From Bacteria Associated with the Canine Oral Cavity: a Test Case for Automated Genome-Based Taxonomic Assignment.</title>
        <authorList>
            <person name="Coil D.A."/>
            <person name="Jospin G."/>
            <person name="Darling A.E."/>
            <person name="Wallis C."/>
            <person name="Davis I.J."/>
            <person name="Harris S."/>
            <person name="Eisen J.A."/>
            <person name="Holcombe L.J."/>
            <person name="O'Flynn C."/>
        </authorList>
    </citation>
    <scope>NUCLEOTIDE SEQUENCE [LARGE SCALE GENOMIC DNA]</scope>
    <source>
        <strain evidence="1 2">OH770</strain>
    </source>
</reference>